<protein>
    <submittedName>
        <fullName evidence="2">Uncharacterized protein</fullName>
    </submittedName>
</protein>
<keyword evidence="3" id="KW-1185">Reference proteome</keyword>
<accession>A0ABT0RYS9</accession>
<evidence type="ECO:0000313" key="2">
    <source>
        <dbReference type="EMBL" id="MCL6699855.1"/>
    </source>
</evidence>
<dbReference type="Proteomes" id="UP001203410">
    <property type="component" value="Unassembled WGS sequence"/>
</dbReference>
<comment type="caution">
    <text evidence="2">The sequence shown here is derived from an EMBL/GenBank/DDBJ whole genome shotgun (WGS) entry which is preliminary data.</text>
</comment>
<dbReference type="EMBL" id="JAMGBA010000005">
    <property type="protein sequence ID" value="MCL6699855.1"/>
    <property type="molecule type" value="Genomic_DNA"/>
</dbReference>
<feature type="region of interest" description="Disordered" evidence="1">
    <location>
        <begin position="1"/>
        <end position="29"/>
    </location>
</feature>
<gene>
    <name evidence="2" type="ORF">LZ496_13830</name>
</gene>
<sequence length="62" mass="7106">MTGQPEEANMRPLEHPHGYYRKREKQEREVAANANDAAARQIHLALAERYRQLAEGDNSTSQ</sequence>
<proteinExistence type="predicted"/>
<dbReference type="RefSeq" id="WP_249905321.1">
    <property type="nucleotide sequence ID" value="NZ_JAMGBA010000005.1"/>
</dbReference>
<organism evidence="2 3">
    <name type="scientific">Sphingomonas caseinilyticus</name>
    <dbReference type="NCBI Taxonomy" id="2908205"/>
    <lineage>
        <taxon>Bacteria</taxon>
        <taxon>Pseudomonadati</taxon>
        <taxon>Pseudomonadota</taxon>
        <taxon>Alphaproteobacteria</taxon>
        <taxon>Sphingomonadales</taxon>
        <taxon>Sphingomonadaceae</taxon>
        <taxon>Sphingomonas</taxon>
    </lineage>
</organism>
<name>A0ABT0RYS9_9SPHN</name>
<evidence type="ECO:0000256" key="1">
    <source>
        <dbReference type="SAM" id="MobiDB-lite"/>
    </source>
</evidence>
<feature type="compositionally biased region" description="Basic and acidic residues" evidence="1">
    <location>
        <begin position="8"/>
        <end position="17"/>
    </location>
</feature>
<evidence type="ECO:0000313" key="3">
    <source>
        <dbReference type="Proteomes" id="UP001203410"/>
    </source>
</evidence>
<reference evidence="2 3" key="1">
    <citation type="submission" date="2022-05" db="EMBL/GenBank/DDBJ databases">
        <authorList>
            <person name="Jo J.-H."/>
            <person name="Im W.-T."/>
        </authorList>
    </citation>
    <scope>NUCLEOTIDE SEQUENCE [LARGE SCALE GENOMIC DNA]</scope>
    <source>
        <strain evidence="2 3">NSE70-1</strain>
    </source>
</reference>